<evidence type="ECO:0000256" key="7">
    <source>
        <dbReference type="ARBA" id="ARBA00022679"/>
    </source>
</evidence>
<evidence type="ECO:0000256" key="5">
    <source>
        <dbReference type="ARBA" id="ARBA00011996"/>
    </source>
</evidence>
<dbReference type="GO" id="GO:0005524">
    <property type="term" value="F:ATP binding"/>
    <property type="evidence" value="ECO:0007669"/>
    <property type="project" value="UniProtKB-KW"/>
</dbReference>
<feature type="domain" description="Pyruvate phosphate dikinase AMP/ATP-binding" evidence="16">
    <location>
        <begin position="138"/>
        <end position="452"/>
    </location>
</feature>
<evidence type="ECO:0000259" key="16">
    <source>
        <dbReference type="Pfam" id="PF01326"/>
    </source>
</evidence>
<evidence type="ECO:0000256" key="1">
    <source>
        <dbReference type="ARBA" id="ARBA00001946"/>
    </source>
</evidence>
<evidence type="ECO:0000256" key="3">
    <source>
        <dbReference type="ARBA" id="ARBA00004742"/>
    </source>
</evidence>
<dbReference type="InterPro" id="IPR006319">
    <property type="entry name" value="PEP_synth"/>
</dbReference>
<dbReference type="SUPFAM" id="SSF52009">
    <property type="entry name" value="Phosphohistidine domain"/>
    <property type="match status" value="1"/>
</dbReference>
<reference evidence="17" key="1">
    <citation type="submission" date="2020-07" db="EMBL/GenBank/DDBJ databases">
        <title>Huge and variable diversity of episymbiotic CPR bacteria and DPANN archaea in groundwater ecosystems.</title>
        <authorList>
            <person name="He C.Y."/>
            <person name="Keren R."/>
            <person name="Whittaker M."/>
            <person name="Farag I.F."/>
            <person name="Doudna J."/>
            <person name="Cate J.H.D."/>
            <person name="Banfield J.F."/>
        </authorList>
    </citation>
    <scope>NUCLEOTIDE SEQUENCE</scope>
    <source>
        <strain evidence="17">NC_groundwater_1664_Pr3_B-0.1um_52_9</strain>
    </source>
</reference>
<keyword evidence="10" id="KW-0418">Kinase</keyword>
<dbReference type="AlphaFoldDB" id="A0A9D6Z5I1"/>
<feature type="domain" description="PEP-utilising enzyme mobile" evidence="15">
    <location>
        <begin position="495"/>
        <end position="566"/>
    </location>
</feature>
<evidence type="ECO:0000256" key="13">
    <source>
        <dbReference type="ARBA" id="ARBA00033470"/>
    </source>
</evidence>
<evidence type="ECO:0000256" key="6">
    <source>
        <dbReference type="ARBA" id="ARBA00021623"/>
    </source>
</evidence>
<evidence type="ECO:0000256" key="2">
    <source>
        <dbReference type="ARBA" id="ARBA00002988"/>
    </source>
</evidence>
<sequence>MKQVFSNIYRTIRRWRTGNAEASREKLSRLFRFRYACFKDLLSANTELLNIITDFEQKLRGQDVFGMSYVRSQATRAVFHTLKMVKSLDDLSGHHYGLLFEIVEKINLAINEELGKRKELPVSDWVLPYSGITREMVDWVGGKNANLGELRNRVGLPIPEGFAITTRAYELFLERNDLIDEINRYRMDLDPNDPGALNQVSEHIQRLMITAKIPAELEKAIMNGYAAMRESICKTRGYLLDPKVALRSSAIGEDSELSYAGQYLSILNVPADKILDTYKLVIASIYSPRAISYRLNKGMRDEDIAMSVACIEMVESTSSGVIFSRDPLHPLEDNVLINAVWGLGPYAVDGVITPDSYIVAKDKDLTIREIRISHKPVQLVAEPEIGLKEIPVESGNQDKACLTNEQAQTLAKHAVGLEKHYQYPQDVEWAIDPHGRILILQTRPLHLENLQKEGVTSIPLVEGYPVVLEGGSAAFPGIGFGPVFLVESDEDLLNFPDGAVLVANHSSPEFVVVMTKAAAIVTDAGSVTGHMASLAREFGVPTLLGTKDASAKLVSGSEVTVDAYSGRVYLGKVTELTGLSITRESAMKDTPVYQTLRRIADWIIPLHLVNPRSHNFRPEHCKTIHDVMRLVHELSYKEMFSISDAVSNTEGAGALKLRAPIPLDLHIIDLGGGILETPEYSNWVDVDNIASLPFKALLRGMLHKDLRAQGPRPIDVGGFFSVFREQMLAPNNMAERFGDRSYAIISDAYLNFSSRIGYHYSILDSYCCETINKNYITFSFKGGAADDVRRNRRARAIAAIFEALCFQVEVREDRVDARFYKYEMEAILERLDIVGRLLQYTRQMDMLMQSEASVNILAQNFLSGNYRLDPELIANTTSLSNM</sequence>
<dbReference type="EMBL" id="JACRDE010000493">
    <property type="protein sequence ID" value="MBI5251547.1"/>
    <property type="molecule type" value="Genomic_DNA"/>
</dbReference>
<keyword evidence="12" id="KW-0460">Magnesium</keyword>
<dbReference type="InterPro" id="IPR002192">
    <property type="entry name" value="PPDK_AMP/ATP-bd"/>
</dbReference>
<dbReference type="Proteomes" id="UP000807825">
    <property type="component" value="Unassembled WGS sequence"/>
</dbReference>
<comment type="cofactor">
    <cofactor evidence="1">
        <name>Mg(2+)</name>
        <dbReference type="ChEBI" id="CHEBI:18420"/>
    </cofactor>
</comment>
<dbReference type="Pfam" id="PF00391">
    <property type="entry name" value="PEP-utilizers"/>
    <property type="match status" value="1"/>
</dbReference>
<dbReference type="InterPro" id="IPR008279">
    <property type="entry name" value="PEP-util_enz_mobile_dom"/>
</dbReference>
<evidence type="ECO:0000256" key="14">
    <source>
        <dbReference type="ARBA" id="ARBA00047700"/>
    </source>
</evidence>
<keyword evidence="9" id="KW-0547">Nucleotide-binding</keyword>
<dbReference type="EC" id="2.7.9.2" evidence="5"/>
<gene>
    <name evidence="17" type="ORF">HY912_18815</name>
</gene>
<keyword evidence="11" id="KW-0067">ATP-binding</keyword>
<dbReference type="GO" id="GO:0008986">
    <property type="term" value="F:pyruvate, water dikinase activity"/>
    <property type="evidence" value="ECO:0007669"/>
    <property type="project" value="UniProtKB-EC"/>
</dbReference>
<proteinExistence type="inferred from homology"/>
<comment type="pathway">
    <text evidence="3">Carbohydrate biosynthesis; gluconeogenesis.</text>
</comment>
<name>A0A9D6Z5I1_9BACT</name>
<dbReference type="PANTHER" id="PTHR43030">
    <property type="entry name" value="PHOSPHOENOLPYRUVATE SYNTHASE"/>
    <property type="match status" value="1"/>
</dbReference>
<dbReference type="Gene3D" id="3.50.30.10">
    <property type="entry name" value="Phosphohistidine domain"/>
    <property type="match status" value="1"/>
</dbReference>
<dbReference type="Gene3D" id="3.30.470.20">
    <property type="entry name" value="ATP-grasp fold, B domain"/>
    <property type="match status" value="1"/>
</dbReference>
<comment type="catalytic activity">
    <reaction evidence="14">
        <text>pyruvate + ATP + H2O = phosphoenolpyruvate + AMP + phosphate + 2 H(+)</text>
        <dbReference type="Rhea" id="RHEA:11364"/>
        <dbReference type="ChEBI" id="CHEBI:15361"/>
        <dbReference type="ChEBI" id="CHEBI:15377"/>
        <dbReference type="ChEBI" id="CHEBI:15378"/>
        <dbReference type="ChEBI" id="CHEBI:30616"/>
        <dbReference type="ChEBI" id="CHEBI:43474"/>
        <dbReference type="ChEBI" id="CHEBI:58702"/>
        <dbReference type="ChEBI" id="CHEBI:456215"/>
        <dbReference type="EC" id="2.7.9.2"/>
    </reaction>
</comment>
<evidence type="ECO:0000256" key="10">
    <source>
        <dbReference type="ARBA" id="ARBA00022777"/>
    </source>
</evidence>
<comment type="caution">
    <text evidence="17">The sequence shown here is derived from an EMBL/GenBank/DDBJ whole genome shotgun (WGS) entry which is preliminary data.</text>
</comment>
<comment type="similarity">
    <text evidence="4">Belongs to the PEP-utilizing enzyme family.</text>
</comment>
<evidence type="ECO:0000313" key="17">
    <source>
        <dbReference type="EMBL" id="MBI5251547.1"/>
    </source>
</evidence>
<keyword evidence="8" id="KW-0479">Metal-binding</keyword>
<accession>A0A9D6Z5I1</accession>
<evidence type="ECO:0000256" key="9">
    <source>
        <dbReference type="ARBA" id="ARBA00022741"/>
    </source>
</evidence>
<dbReference type="GO" id="GO:0046872">
    <property type="term" value="F:metal ion binding"/>
    <property type="evidence" value="ECO:0007669"/>
    <property type="project" value="UniProtKB-KW"/>
</dbReference>
<dbReference type="InterPro" id="IPR036637">
    <property type="entry name" value="Phosphohistidine_dom_sf"/>
</dbReference>
<evidence type="ECO:0000256" key="4">
    <source>
        <dbReference type="ARBA" id="ARBA00007837"/>
    </source>
</evidence>
<dbReference type="InterPro" id="IPR013815">
    <property type="entry name" value="ATP_grasp_subdomain_1"/>
</dbReference>
<evidence type="ECO:0000259" key="15">
    <source>
        <dbReference type="Pfam" id="PF00391"/>
    </source>
</evidence>
<dbReference type="Gene3D" id="3.30.1490.20">
    <property type="entry name" value="ATP-grasp fold, A domain"/>
    <property type="match status" value="1"/>
</dbReference>
<dbReference type="PANTHER" id="PTHR43030:SF1">
    <property type="entry name" value="PHOSPHOENOLPYRUVATE SYNTHASE"/>
    <property type="match status" value="1"/>
</dbReference>
<evidence type="ECO:0000313" key="18">
    <source>
        <dbReference type="Proteomes" id="UP000807825"/>
    </source>
</evidence>
<evidence type="ECO:0000256" key="8">
    <source>
        <dbReference type="ARBA" id="ARBA00022723"/>
    </source>
</evidence>
<evidence type="ECO:0000256" key="11">
    <source>
        <dbReference type="ARBA" id="ARBA00022840"/>
    </source>
</evidence>
<dbReference type="SUPFAM" id="SSF56059">
    <property type="entry name" value="Glutathione synthetase ATP-binding domain-like"/>
    <property type="match status" value="1"/>
</dbReference>
<evidence type="ECO:0000256" key="12">
    <source>
        <dbReference type="ARBA" id="ARBA00022842"/>
    </source>
</evidence>
<dbReference type="Pfam" id="PF01326">
    <property type="entry name" value="PPDK_N"/>
    <property type="match status" value="1"/>
</dbReference>
<comment type="function">
    <text evidence="2">Catalyzes the phosphorylation of pyruvate to phosphoenolpyruvate.</text>
</comment>
<keyword evidence="7" id="KW-0808">Transferase</keyword>
<protein>
    <recommendedName>
        <fullName evidence="6">Phosphoenolpyruvate synthase</fullName>
        <ecNumber evidence="5">2.7.9.2</ecNumber>
    </recommendedName>
    <alternativeName>
        <fullName evidence="13">Pyruvate, water dikinase</fullName>
    </alternativeName>
</protein>
<organism evidence="17 18">
    <name type="scientific">Desulfomonile tiedjei</name>
    <dbReference type="NCBI Taxonomy" id="2358"/>
    <lineage>
        <taxon>Bacteria</taxon>
        <taxon>Pseudomonadati</taxon>
        <taxon>Thermodesulfobacteriota</taxon>
        <taxon>Desulfomonilia</taxon>
        <taxon>Desulfomonilales</taxon>
        <taxon>Desulfomonilaceae</taxon>
        <taxon>Desulfomonile</taxon>
    </lineage>
</organism>